<dbReference type="RefSeq" id="WP_031367027.1">
    <property type="nucleotide sequence ID" value="NZ_FPKS01000015.1"/>
</dbReference>
<evidence type="ECO:0000256" key="3">
    <source>
        <dbReference type="ARBA" id="ARBA00022840"/>
    </source>
</evidence>
<keyword evidence="8" id="KW-1185">Reference proteome</keyword>
<dbReference type="AlphaFoldDB" id="A0A1K2HHW2"/>
<dbReference type="Pfam" id="PF00005">
    <property type="entry name" value="ABC_tran"/>
    <property type="match status" value="1"/>
</dbReference>
<keyword evidence="3 6" id="KW-0067">ATP-binding</keyword>
<keyword evidence="2" id="KW-0547">Nucleotide-binding</keyword>
<dbReference type="Proteomes" id="UP000218979">
    <property type="component" value="Unassembled WGS sequence"/>
</dbReference>
<evidence type="ECO:0000256" key="1">
    <source>
        <dbReference type="ARBA" id="ARBA00022448"/>
    </source>
</evidence>
<dbReference type="InterPro" id="IPR003439">
    <property type="entry name" value="ABC_transporter-like_ATP-bd"/>
</dbReference>
<dbReference type="GO" id="GO:0005524">
    <property type="term" value="F:ATP binding"/>
    <property type="evidence" value="ECO:0007669"/>
    <property type="project" value="UniProtKB-KW"/>
</dbReference>
<evidence type="ECO:0000313" key="6">
    <source>
        <dbReference type="EMBL" id="SFZ76307.1"/>
    </source>
</evidence>
<dbReference type="PANTHER" id="PTHR42939">
    <property type="entry name" value="ABC TRANSPORTER ATP-BINDING PROTEIN ALBC-RELATED"/>
    <property type="match status" value="1"/>
</dbReference>
<keyword evidence="1" id="KW-0813">Transport</keyword>
<dbReference type="SMART" id="SM00382">
    <property type="entry name" value="AAA"/>
    <property type="match status" value="1"/>
</dbReference>
<dbReference type="Proteomes" id="UP000185655">
    <property type="component" value="Unassembled WGS sequence"/>
</dbReference>
<dbReference type="InterPro" id="IPR051782">
    <property type="entry name" value="ABC_Transporter_VariousFunc"/>
</dbReference>
<sequence length="241" mass="27378">MQLVLENIDKAFDDKQLFNDVTFKFETGKIYGLLGRNGSGKTTLFNCIARNLSVDSGSIAIIDDEGQKMTNYENTEIGFVTTTTHLPDFMTGLEFVRFVMDLNRERLTTTLSASDNLTRYGIKVSDQNKLLRDYSHGMKNKVQMLVTEVTNAPIYLLDEPLTSFDPVAAYEVKERIRELKSRAIVIFSTHILELAKELCDEIVLLHDQKLEVLGNDKLQSQDFEKEIVTILSEEHDNDALS</sequence>
<evidence type="ECO:0000313" key="8">
    <source>
        <dbReference type="Proteomes" id="UP000218979"/>
    </source>
</evidence>
<dbReference type="InterPro" id="IPR027417">
    <property type="entry name" value="P-loop_NTPase"/>
</dbReference>
<dbReference type="GO" id="GO:0016887">
    <property type="term" value="F:ATP hydrolysis activity"/>
    <property type="evidence" value="ECO:0007669"/>
    <property type="project" value="InterPro"/>
</dbReference>
<gene>
    <name evidence="5" type="ORF">RR45_GL000995</name>
    <name evidence="6" type="ORF">SAMN02746068_01911</name>
</gene>
<evidence type="ECO:0000256" key="2">
    <source>
        <dbReference type="ARBA" id="ARBA00022741"/>
    </source>
</evidence>
<evidence type="ECO:0000313" key="5">
    <source>
        <dbReference type="EMBL" id="PCS01922.1"/>
    </source>
</evidence>
<protein>
    <submittedName>
        <fullName evidence="5">ABC transporter ATP-binding protein</fullName>
    </submittedName>
    <submittedName>
        <fullName evidence="6">ABC-2 type transport system ATP-binding protein</fullName>
    </submittedName>
</protein>
<dbReference type="OrthoDB" id="1689883at2"/>
<proteinExistence type="predicted"/>
<dbReference type="SUPFAM" id="SSF52540">
    <property type="entry name" value="P-loop containing nucleoside triphosphate hydrolases"/>
    <property type="match status" value="1"/>
</dbReference>
<dbReference type="EMBL" id="JXJT01000020">
    <property type="protein sequence ID" value="PCS01922.1"/>
    <property type="molecule type" value="Genomic_DNA"/>
</dbReference>
<dbReference type="InterPro" id="IPR003593">
    <property type="entry name" value="AAA+_ATPase"/>
</dbReference>
<dbReference type="PROSITE" id="PS50893">
    <property type="entry name" value="ABC_TRANSPORTER_2"/>
    <property type="match status" value="1"/>
</dbReference>
<reference evidence="6 7" key="2">
    <citation type="submission" date="2016-11" db="EMBL/GenBank/DDBJ databases">
        <authorList>
            <person name="Jaros S."/>
            <person name="Januszkiewicz K."/>
            <person name="Wedrychowicz H."/>
        </authorList>
    </citation>
    <scope>NUCLEOTIDE SEQUENCE [LARGE SCALE GENOMIC DNA]</scope>
    <source>
        <strain evidence="6 7">DSM 22330</strain>
    </source>
</reference>
<accession>A0A1K2HHW2</accession>
<reference evidence="5 8" key="1">
    <citation type="submission" date="2014-12" db="EMBL/GenBank/DDBJ databases">
        <title>Draft genome sequences of 10 type strains of Lactococcus.</title>
        <authorList>
            <person name="Sun Z."/>
            <person name="Zhong Z."/>
            <person name="Liu W."/>
            <person name="Zhang W."/>
            <person name="Zhang H."/>
        </authorList>
    </citation>
    <scope>NUCLEOTIDE SEQUENCE [LARGE SCALE GENOMIC DNA]</scope>
    <source>
        <strain evidence="5 8">DSM 22330</strain>
    </source>
</reference>
<dbReference type="Gene3D" id="3.40.50.300">
    <property type="entry name" value="P-loop containing nucleotide triphosphate hydrolases"/>
    <property type="match status" value="1"/>
</dbReference>
<dbReference type="STRING" id="1122154.SAMN02746068_01911"/>
<feature type="domain" description="ABC transporter" evidence="4">
    <location>
        <begin position="3"/>
        <end position="232"/>
    </location>
</feature>
<dbReference type="PANTHER" id="PTHR42939:SF1">
    <property type="entry name" value="ABC TRANSPORTER ATP-BINDING PROTEIN ALBC-RELATED"/>
    <property type="match status" value="1"/>
</dbReference>
<dbReference type="EMBL" id="FPKS01000015">
    <property type="protein sequence ID" value="SFZ76307.1"/>
    <property type="molecule type" value="Genomic_DNA"/>
</dbReference>
<name>A0A1K2HHW2_9LACT</name>
<evidence type="ECO:0000259" key="4">
    <source>
        <dbReference type="PROSITE" id="PS50893"/>
    </source>
</evidence>
<dbReference type="CDD" id="cd03230">
    <property type="entry name" value="ABC_DR_subfamily_A"/>
    <property type="match status" value="1"/>
</dbReference>
<organism evidence="6 7">
    <name type="scientific">Pseudolactococcus chungangensis CAU 28 = DSM 22330</name>
    <dbReference type="NCBI Taxonomy" id="1122154"/>
    <lineage>
        <taxon>Bacteria</taxon>
        <taxon>Bacillati</taxon>
        <taxon>Bacillota</taxon>
        <taxon>Bacilli</taxon>
        <taxon>Lactobacillales</taxon>
        <taxon>Streptococcaceae</taxon>
        <taxon>Pseudolactococcus</taxon>
    </lineage>
</organism>
<evidence type="ECO:0000313" key="7">
    <source>
        <dbReference type="Proteomes" id="UP000185655"/>
    </source>
</evidence>